<feature type="transmembrane region" description="Helical" evidence="6">
    <location>
        <begin position="267"/>
        <end position="285"/>
    </location>
</feature>
<evidence type="ECO:0000256" key="4">
    <source>
        <dbReference type="ARBA" id="ARBA00022989"/>
    </source>
</evidence>
<feature type="transmembrane region" description="Helical" evidence="6">
    <location>
        <begin position="59"/>
        <end position="81"/>
    </location>
</feature>
<protein>
    <submittedName>
        <fullName evidence="7">Cytosine permease</fullName>
    </submittedName>
</protein>
<keyword evidence="3 6" id="KW-0812">Transmembrane</keyword>
<dbReference type="InterPro" id="IPR030191">
    <property type="entry name" value="CodB"/>
</dbReference>
<feature type="transmembrane region" description="Helical" evidence="6">
    <location>
        <begin position="29"/>
        <end position="53"/>
    </location>
</feature>
<name>A0ABU0CYF5_9BACI</name>
<evidence type="ECO:0000313" key="7">
    <source>
        <dbReference type="EMBL" id="MDQ0341170.1"/>
    </source>
</evidence>
<keyword evidence="8" id="KW-1185">Reference proteome</keyword>
<evidence type="ECO:0000256" key="6">
    <source>
        <dbReference type="SAM" id="Phobius"/>
    </source>
</evidence>
<feature type="transmembrane region" description="Helical" evidence="6">
    <location>
        <begin position="369"/>
        <end position="391"/>
    </location>
</feature>
<feature type="transmembrane region" description="Helical" evidence="6">
    <location>
        <begin position="338"/>
        <end position="357"/>
    </location>
</feature>
<feature type="transmembrane region" description="Helical" evidence="6">
    <location>
        <begin position="234"/>
        <end position="255"/>
    </location>
</feature>
<feature type="transmembrane region" description="Helical" evidence="6">
    <location>
        <begin position="135"/>
        <end position="156"/>
    </location>
</feature>
<feature type="transmembrane region" description="Helical" evidence="6">
    <location>
        <begin position="397"/>
        <end position="414"/>
    </location>
</feature>
<feature type="transmembrane region" description="Helical" evidence="6">
    <location>
        <begin position="312"/>
        <end position="332"/>
    </location>
</feature>
<keyword evidence="5 6" id="KW-0472">Membrane</keyword>
<evidence type="ECO:0000256" key="3">
    <source>
        <dbReference type="ARBA" id="ARBA00022692"/>
    </source>
</evidence>
<dbReference type="CDD" id="cd11484">
    <property type="entry name" value="SLC-NCS1sbd_CobB-like"/>
    <property type="match status" value="1"/>
</dbReference>
<comment type="similarity">
    <text evidence="2">Belongs to the purine-cytosine permease (2.A.39) family.</text>
</comment>
<keyword evidence="4 6" id="KW-1133">Transmembrane helix</keyword>
<evidence type="ECO:0000313" key="8">
    <source>
        <dbReference type="Proteomes" id="UP001232445"/>
    </source>
</evidence>
<comment type="subcellular location">
    <subcellularLocation>
        <location evidence="1">Membrane</location>
        <topology evidence="1">Multi-pass membrane protein</topology>
    </subcellularLocation>
</comment>
<dbReference type="RefSeq" id="WP_307343951.1">
    <property type="nucleotide sequence ID" value="NZ_JAUSUQ010000038.1"/>
</dbReference>
<dbReference type="EMBL" id="JAUSUQ010000038">
    <property type="protein sequence ID" value="MDQ0341170.1"/>
    <property type="molecule type" value="Genomic_DNA"/>
</dbReference>
<dbReference type="InterPro" id="IPR001248">
    <property type="entry name" value="Pur-cyt_permease"/>
</dbReference>
<feature type="transmembrane region" description="Helical" evidence="6">
    <location>
        <begin position="163"/>
        <end position="181"/>
    </location>
</feature>
<dbReference type="Pfam" id="PF02133">
    <property type="entry name" value="Transp_cyt_pur"/>
    <property type="match status" value="1"/>
</dbReference>
<sequence length="434" mass="46105">MSEEKVKLQLNDNALNPVPEEERRPWWEITFVTSGFCLAVSGMFAGAAIAAGLTIQQVIAAILIGNLVLALYGGFTGGIGAKTGVSTAMLSRYAFGRFGSLVISLLWAITLVGWFSVQTGFFGQTIHAMFPEGGFLTSAPVAAAWGGALMIFTAYFGFCGIRFLSNIVIPLLLILSVVGVVKSISYVGGWANIPQEVADPMTLIEAVVLVVGTFAVGAVIQPDITRYAKSAKDAWIAIIIGMVIANGFIIFAGAITARAMGTGDLPAVMLQLGLGLPALIVLIAAQWTSNDSNLYSASLSVSNMIRVERSKVALVVGIIATILGAAGFANYFVNWLSALGVAIPPIAGILIADYYFVHKQNYRFGKDTTYNALVWPAFIAWVIGILAGLYVQWGIPSLNSLVAAFLAHWLLFSLGKSINLQMSSGTVKEKEDGF</sequence>
<evidence type="ECO:0000256" key="1">
    <source>
        <dbReference type="ARBA" id="ARBA00004141"/>
    </source>
</evidence>
<organism evidence="7 8">
    <name type="scientific">Caldalkalibacillus uzonensis</name>
    <dbReference type="NCBI Taxonomy" id="353224"/>
    <lineage>
        <taxon>Bacteria</taxon>
        <taxon>Bacillati</taxon>
        <taxon>Bacillota</taxon>
        <taxon>Bacilli</taxon>
        <taxon>Bacillales</taxon>
        <taxon>Bacillaceae</taxon>
        <taxon>Caldalkalibacillus</taxon>
    </lineage>
</organism>
<evidence type="ECO:0000256" key="5">
    <source>
        <dbReference type="ARBA" id="ARBA00023136"/>
    </source>
</evidence>
<dbReference type="PANTHER" id="PTHR30569">
    <property type="entry name" value="CYTOSINE TRANSPORTER CODB"/>
    <property type="match status" value="1"/>
</dbReference>
<comment type="caution">
    <text evidence="7">The sequence shown here is derived from an EMBL/GenBank/DDBJ whole genome shotgun (WGS) entry which is preliminary data.</text>
</comment>
<proteinExistence type="inferred from homology"/>
<evidence type="ECO:0000256" key="2">
    <source>
        <dbReference type="ARBA" id="ARBA00008974"/>
    </source>
</evidence>
<dbReference type="PANTHER" id="PTHR30569:SF0">
    <property type="entry name" value="CYTOSINE PERMEASE"/>
    <property type="match status" value="1"/>
</dbReference>
<reference evidence="7 8" key="1">
    <citation type="submission" date="2023-07" db="EMBL/GenBank/DDBJ databases">
        <title>Genomic Encyclopedia of Type Strains, Phase IV (KMG-IV): sequencing the most valuable type-strain genomes for metagenomic binning, comparative biology and taxonomic classification.</title>
        <authorList>
            <person name="Goeker M."/>
        </authorList>
    </citation>
    <scope>NUCLEOTIDE SEQUENCE [LARGE SCALE GENOMIC DNA]</scope>
    <source>
        <strain evidence="7 8">DSM 17740</strain>
    </source>
</reference>
<dbReference type="Gene3D" id="1.10.4160.10">
    <property type="entry name" value="Hydantoin permease"/>
    <property type="match status" value="1"/>
</dbReference>
<feature type="transmembrane region" description="Helical" evidence="6">
    <location>
        <begin position="93"/>
        <end position="115"/>
    </location>
</feature>
<feature type="transmembrane region" description="Helical" evidence="6">
    <location>
        <begin position="201"/>
        <end position="222"/>
    </location>
</feature>
<accession>A0ABU0CYF5</accession>
<gene>
    <name evidence="7" type="ORF">J2S00_004014</name>
</gene>
<dbReference type="Proteomes" id="UP001232445">
    <property type="component" value="Unassembled WGS sequence"/>
</dbReference>